<reference evidence="2" key="1">
    <citation type="submission" date="2016-01" db="EMBL/GenBank/DDBJ databases">
        <authorList>
            <person name="Shapiro L."/>
        </authorList>
    </citation>
    <scope>NUCLEOTIDE SEQUENCE [LARGE SCALE GENOMIC DNA]</scope>
    <source>
        <strain evidence="2">MDcuke</strain>
    </source>
</reference>
<evidence type="ECO:0000313" key="2">
    <source>
        <dbReference type="Proteomes" id="UP000264980"/>
    </source>
</evidence>
<name>A0A345CNN5_9GAMM</name>
<dbReference type="RefSeq" id="WP_233481355.1">
    <property type="nucleotide sequence ID" value="NZ_CP013970.1"/>
</dbReference>
<proteinExistence type="predicted"/>
<dbReference type="AlphaFoldDB" id="A0A345CNN5"/>
<sequence length="157" mass="17481">MSSFPVLATAFREQIAKEWSIRCELSPAMAIKQIVDEAVRVRLLSEPRTLPGNTFTDWVKTGKSPAWAAQSILYLLLKSGWIPQTESEWAGVAAILIRTGESLPVAGYLELLGCLSPKLDRLRAAGWIHAALLDQKLFVYEKTRKMLRSSKSCTSEC</sequence>
<accession>A0A345CNN5</accession>
<dbReference type="Proteomes" id="UP000264980">
    <property type="component" value="Chromosome"/>
</dbReference>
<protein>
    <submittedName>
        <fullName evidence="1">Uncharacterized protein</fullName>
    </submittedName>
</protein>
<gene>
    <name evidence="1" type="ORF">AV903_01305</name>
</gene>
<organism evidence="1 2">
    <name type="scientific">Erwinia tracheiphila</name>
    <dbReference type="NCBI Taxonomy" id="65700"/>
    <lineage>
        <taxon>Bacteria</taxon>
        <taxon>Pseudomonadati</taxon>
        <taxon>Pseudomonadota</taxon>
        <taxon>Gammaproteobacteria</taxon>
        <taxon>Enterobacterales</taxon>
        <taxon>Erwiniaceae</taxon>
        <taxon>Erwinia</taxon>
    </lineage>
</organism>
<evidence type="ECO:0000313" key="1">
    <source>
        <dbReference type="EMBL" id="AXF75052.1"/>
    </source>
</evidence>
<dbReference type="EMBL" id="CP013970">
    <property type="protein sequence ID" value="AXF75052.1"/>
    <property type="molecule type" value="Genomic_DNA"/>
</dbReference>